<keyword evidence="2" id="KW-1185">Reference proteome</keyword>
<evidence type="ECO:0000313" key="2">
    <source>
        <dbReference type="Proteomes" id="UP000789366"/>
    </source>
</evidence>
<evidence type="ECO:0000313" key="1">
    <source>
        <dbReference type="EMBL" id="CAG8504404.1"/>
    </source>
</evidence>
<name>A0ACA9L0U2_9GLOM</name>
<dbReference type="Proteomes" id="UP000789366">
    <property type="component" value="Unassembled WGS sequence"/>
</dbReference>
<organism evidence="1 2">
    <name type="scientific">Cetraspora pellucida</name>
    <dbReference type="NCBI Taxonomy" id="1433469"/>
    <lineage>
        <taxon>Eukaryota</taxon>
        <taxon>Fungi</taxon>
        <taxon>Fungi incertae sedis</taxon>
        <taxon>Mucoromycota</taxon>
        <taxon>Glomeromycotina</taxon>
        <taxon>Glomeromycetes</taxon>
        <taxon>Diversisporales</taxon>
        <taxon>Gigasporaceae</taxon>
        <taxon>Cetraspora</taxon>
    </lineage>
</organism>
<accession>A0ACA9L0U2</accession>
<proteinExistence type="predicted"/>
<gene>
    <name evidence="1" type="ORF">SPELUC_LOCUS3168</name>
</gene>
<comment type="caution">
    <text evidence="1">The sequence shown here is derived from an EMBL/GenBank/DDBJ whole genome shotgun (WGS) entry which is preliminary data.</text>
</comment>
<sequence length="106" mass="12202">MPRILSKIIVRVQISFKALVLPSECLKYRIDVDQLENVIIDVLAGNLYYKKQNVLVSEGLLLNDELLIVFLKHSDNDESSLNDDYFDDKEENNDTMEIIDLSAIEN</sequence>
<protein>
    <submittedName>
        <fullName evidence="1">15534_t:CDS:1</fullName>
    </submittedName>
</protein>
<dbReference type="EMBL" id="CAJVPW010002348">
    <property type="protein sequence ID" value="CAG8504404.1"/>
    <property type="molecule type" value="Genomic_DNA"/>
</dbReference>
<reference evidence="1" key="1">
    <citation type="submission" date="2021-06" db="EMBL/GenBank/DDBJ databases">
        <authorList>
            <person name="Kallberg Y."/>
            <person name="Tangrot J."/>
            <person name="Rosling A."/>
        </authorList>
    </citation>
    <scope>NUCLEOTIDE SEQUENCE</scope>
    <source>
        <strain evidence="1">28 12/20/2015</strain>
    </source>
</reference>